<evidence type="ECO:0000313" key="2">
    <source>
        <dbReference type="EMBL" id="KAG2864024.1"/>
    </source>
</evidence>
<keyword evidence="8" id="KW-1185">Reference proteome</keyword>
<comment type="caution">
    <text evidence="7">The sequence shown here is derived from an EMBL/GenBank/DDBJ whole genome shotgun (WGS) entry which is preliminary data.</text>
</comment>
<dbReference type="EMBL" id="RCMK01000162">
    <property type="protein sequence ID" value="KAG2946259.1"/>
    <property type="molecule type" value="Genomic_DNA"/>
</dbReference>
<organism evidence="7 8">
    <name type="scientific">Phytophthora cactorum</name>
    <dbReference type="NCBI Taxonomy" id="29920"/>
    <lineage>
        <taxon>Eukaryota</taxon>
        <taxon>Sar</taxon>
        <taxon>Stramenopiles</taxon>
        <taxon>Oomycota</taxon>
        <taxon>Peronosporomycetes</taxon>
        <taxon>Peronosporales</taxon>
        <taxon>Peronosporaceae</taxon>
        <taxon>Phytophthora</taxon>
    </lineage>
</organism>
<evidence type="ECO:0000313" key="3">
    <source>
        <dbReference type="EMBL" id="KAG2930578.1"/>
    </source>
</evidence>
<dbReference type="EMBL" id="RCMI01000144">
    <property type="protein sequence ID" value="KAG2930578.1"/>
    <property type="molecule type" value="Genomic_DNA"/>
</dbReference>
<reference evidence="6" key="2">
    <citation type="submission" date="2018-05" db="EMBL/GenBank/DDBJ databases">
        <title>Effector identification in a new, highly contiguous assembly of the strawberry crown rot pathogen Phytophthora cactorum.</title>
        <authorList>
            <person name="Armitage A.D."/>
            <person name="Nellist C.F."/>
            <person name="Bates H."/>
            <person name="Vickerstaff R.J."/>
            <person name="Harrison R.J."/>
        </authorList>
    </citation>
    <scope>NUCLEOTIDE SEQUENCE</scope>
    <source>
        <strain evidence="2">15-7</strain>
        <strain evidence="3">4032</strain>
        <strain evidence="4">4040</strain>
        <strain evidence="5">P415</strain>
        <strain evidence="6">P421</strain>
    </source>
</reference>
<accession>A0A329SAJ0</accession>
<dbReference type="Proteomes" id="UP000774804">
    <property type="component" value="Unassembled WGS sequence"/>
</dbReference>
<gene>
    <name evidence="7" type="ORF">PC110_g9818</name>
    <name evidence="2" type="ORF">PC113_g4948</name>
    <name evidence="3" type="ORF">PC115_g6466</name>
    <name evidence="4" type="ORF">PC117_g7792</name>
    <name evidence="5" type="ORF">PC118_g7458</name>
    <name evidence="6" type="ORF">PC129_g5966</name>
</gene>
<dbReference type="EMBL" id="RCML01000177">
    <property type="protein sequence ID" value="KAG2987125.1"/>
    <property type="molecule type" value="Genomic_DNA"/>
</dbReference>
<dbReference type="VEuPathDB" id="FungiDB:PC110_g9818"/>
<dbReference type="EMBL" id="MJFZ01000223">
    <property type="protein sequence ID" value="RAW33857.1"/>
    <property type="molecule type" value="Genomic_DNA"/>
</dbReference>
<dbReference type="Proteomes" id="UP000697107">
    <property type="component" value="Unassembled WGS sequence"/>
</dbReference>
<evidence type="ECO:0000313" key="7">
    <source>
        <dbReference type="EMBL" id="RAW33857.1"/>
    </source>
</evidence>
<protein>
    <submittedName>
        <fullName evidence="7">Uncharacterized protein</fullName>
    </submittedName>
</protein>
<reference evidence="7 8" key="1">
    <citation type="submission" date="2018-01" db="EMBL/GenBank/DDBJ databases">
        <title>Draft genome of the strawberry crown rot pathogen Phytophthora cactorum.</title>
        <authorList>
            <person name="Armitage A.D."/>
            <person name="Lysoe E."/>
            <person name="Nellist C.F."/>
            <person name="Harrison R.J."/>
            <person name="Brurberg M.B."/>
        </authorList>
    </citation>
    <scope>NUCLEOTIDE SEQUENCE [LARGE SCALE GENOMIC DNA]</scope>
    <source>
        <strain evidence="7 8">10300</strain>
    </source>
</reference>
<dbReference type="OrthoDB" id="10304226at2759"/>
<sequence>MEEYDRVKKACNRLAPTTTNCDPEGRLERRLGDVVEVGGRGKARQQDGKGQIRRVLDEAWRIVAVLPRNQAILVAPEASSGCEGQGGGFKEMGGSEE</sequence>
<dbReference type="EMBL" id="RCMG01000090">
    <property type="protein sequence ID" value="KAG2864024.1"/>
    <property type="molecule type" value="Genomic_DNA"/>
</dbReference>
<evidence type="ECO:0000313" key="5">
    <source>
        <dbReference type="EMBL" id="KAG2987125.1"/>
    </source>
</evidence>
<dbReference type="Proteomes" id="UP000736787">
    <property type="component" value="Unassembled WGS sequence"/>
</dbReference>
<dbReference type="Proteomes" id="UP000760860">
    <property type="component" value="Unassembled WGS sequence"/>
</dbReference>
<dbReference type="EMBL" id="RCMV01000148">
    <property type="protein sequence ID" value="KAG3223333.1"/>
    <property type="molecule type" value="Genomic_DNA"/>
</dbReference>
<evidence type="ECO:0000256" key="1">
    <source>
        <dbReference type="SAM" id="MobiDB-lite"/>
    </source>
</evidence>
<evidence type="ECO:0000313" key="8">
    <source>
        <dbReference type="Proteomes" id="UP000251314"/>
    </source>
</evidence>
<dbReference type="Proteomes" id="UP000251314">
    <property type="component" value="Unassembled WGS sequence"/>
</dbReference>
<evidence type="ECO:0000313" key="4">
    <source>
        <dbReference type="EMBL" id="KAG2946259.1"/>
    </source>
</evidence>
<dbReference type="AlphaFoldDB" id="A0A329SAJ0"/>
<evidence type="ECO:0000313" key="6">
    <source>
        <dbReference type="EMBL" id="KAG3223333.1"/>
    </source>
</evidence>
<dbReference type="Proteomes" id="UP000735874">
    <property type="component" value="Unassembled WGS sequence"/>
</dbReference>
<name>A0A329SAJ0_9STRA</name>
<proteinExistence type="predicted"/>
<feature type="region of interest" description="Disordered" evidence="1">
    <location>
        <begin position="77"/>
        <end position="97"/>
    </location>
</feature>